<sequence length="271" mass="30445">MSGFKQKVVSGITYFTIQAFEETGLVDSCFTSRIGGISENPYESLNLGTKTADGKENIEKNYDLLFSAINIPIENGVLSDQVHKDTIKRITIADRGKGIISDSDIFEVDGMITNERGIALVTLHADCVPIYILDPVRQAIGLVHAGWKGTVLRIAQKALIQMEHFFGTKPKDCLAAIGPSIGNCCYEVDETIIDKFNQNFTNLDRFVFFKEKNKYYLDLWEANKNQLEEMGVLQRSITTSNLCTQCNNHLFYSYRFEKGLTGRMAAILQLK</sequence>
<comment type="catalytic activity">
    <reaction evidence="1">
        <text>inosine + phosphate = alpha-D-ribose 1-phosphate + hypoxanthine</text>
        <dbReference type="Rhea" id="RHEA:27646"/>
        <dbReference type="ChEBI" id="CHEBI:17368"/>
        <dbReference type="ChEBI" id="CHEBI:17596"/>
        <dbReference type="ChEBI" id="CHEBI:43474"/>
        <dbReference type="ChEBI" id="CHEBI:57720"/>
        <dbReference type="EC" id="2.4.2.1"/>
    </reaction>
    <physiologicalReaction direction="left-to-right" evidence="1">
        <dbReference type="Rhea" id="RHEA:27647"/>
    </physiologicalReaction>
</comment>
<evidence type="ECO:0000256" key="11">
    <source>
        <dbReference type="RuleBase" id="RU361274"/>
    </source>
</evidence>
<gene>
    <name evidence="12" type="ORF">SAMN02745975_01362</name>
</gene>
<comment type="catalytic activity">
    <reaction evidence="10">
        <text>S-methyl-5'-thioadenosine + phosphate = 5-(methylsulfanyl)-alpha-D-ribose 1-phosphate + adenine</text>
        <dbReference type="Rhea" id="RHEA:11852"/>
        <dbReference type="ChEBI" id="CHEBI:16708"/>
        <dbReference type="ChEBI" id="CHEBI:17509"/>
        <dbReference type="ChEBI" id="CHEBI:43474"/>
        <dbReference type="ChEBI" id="CHEBI:58533"/>
        <dbReference type="EC" id="2.4.2.28"/>
    </reaction>
    <physiologicalReaction direction="left-to-right" evidence="10">
        <dbReference type="Rhea" id="RHEA:11853"/>
    </physiologicalReaction>
</comment>
<keyword evidence="4" id="KW-0808">Transferase</keyword>
<evidence type="ECO:0000256" key="2">
    <source>
        <dbReference type="ARBA" id="ARBA00003215"/>
    </source>
</evidence>
<dbReference type="PANTHER" id="PTHR30616">
    <property type="entry name" value="UNCHARACTERIZED PROTEIN YFIH"/>
    <property type="match status" value="1"/>
</dbReference>
<dbReference type="GO" id="GO:0005507">
    <property type="term" value="F:copper ion binding"/>
    <property type="evidence" value="ECO:0007669"/>
    <property type="project" value="TreeGrafter"/>
</dbReference>
<dbReference type="STRING" id="1121919.SAMN02745975_01362"/>
<evidence type="ECO:0000256" key="3">
    <source>
        <dbReference type="ARBA" id="ARBA00007353"/>
    </source>
</evidence>
<keyword evidence="13" id="KW-1185">Reference proteome</keyword>
<dbReference type="CDD" id="cd16833">
    <property type="entry name" value="YfiH"/>
    <property type="match status" value="1"/>
</dbReference>
<protein>
    <recommendedName>
        <fullName evidence="11">Purine nucleoside phosphorylase</fullName>
    </recommendedName>
</protein>
<accession>A0A1M6GUT7</accession>
<dbReference type="InterPro" id="IPR003730">
    <property type="entry name" value="Cu_polyphenol_OxRdtase"/>
</dbReference>
<evidence type="ECO:0000256" key="9">
    <source>
        <dbReference type="ARBA" id="ARBA00048968"/>
    </source>
</evidence>
<evidence type="ECO:0000256" key="5">
    <source>
        <dbReference type="ARBA" id="ARBA00022723"/>
    </source>
</evidence>
<proteinExistence type="inferred from homology"/>
<comment type="similarity">
    <text evidence="3 11">Belongs to the purine nucleoside phosphorylase YfiH/LACC1 family.</text>
</comment>
<dbReference type="NCBIfam" id="TIGR00726">
    <property type="entry name" value="peptidoglycan editing factor PgeF"/>
    <property type="match status" value="1"/>
</dbReference>
<comment type="catalytic activity">
    <reaction evidence="8">
        <text>adenosine + H2O + H(+) = inosine + NH4(+)</text>
        <dbReference type="Rhea" id="RHEA:24408"/>
        <dbReference type="ChEBI" id="CHEBI:15377"/>
        <dbReference type="ChEBI" id="CHEBI:15378"/>
        <dbReference type="ChEBI" id="CHEBI:16335"/>
        <dbReference type="ChEBI" id="CHEBI:17596"/>
        <dbReference type="ChEBI" id="CHEBI:28938"/>
        <dbReference type="EC" id="3.5.4.4"/>
    </reaction>
    <physiologicalReaction direction="left-to-right" evidence="8">
        <dbReference type="Rhea" id="RHEA:24409"/>
    </physiologicalReaction>
</comment>
<keyword evidence="5" id="KW-0479">Metal-binding</keyword>
<dbReference type="GO" id="GO:0016787">
    <property type="term" value="F:hydrolase activity"/>
    <property type="evidence" value="ECO:0007669"/>
    <property type="project" value="UniProtKB-KW"/>
</dbReference>
<keyword evidence="7" id="KW-0862">Zinc</keyword>
<evidence type="ECO:0000256" key="8">
    <source>
        <dbReference type="ARBA" id="ARBA00047989"/>
    </source>
</evidence>
<reference evidence="13" key="1">
    <citation type="submission" date="2016-11" db="EMBL/GenBank/DDBJ databases">
        <authorList>
            <person name="Varghese N."/>
            <person name="Submissions S."/>
        </authorList>
    </citation>
    <scope>NUCLEOTIDE SEQUENCE [LARGE SCALE GENOMIC DNA]</scope>
    <source>
        <strain evidence="13">DSM 17957</strain>
    </source>
</reference>
<dbReference type="AlphaFoldDB" id="A0A1M6GUT7"/>
<evidence type="ECO:0000313" key="12">
    <source>
        <dbReference type="EMBL" id="SHJ13707.1"/>
    </source>
</evidence>
<evidence type="ECO:0000313" key="13">
    <source>
        <dbReference type="Proteomes" id="UP000184536"/>
    </source>
</evidence>
<dbReference type="InterPro" id="IPR038371">
    <property type="entry name" value="Cu_polyphenol_OxRdtase_sf"/>
</dbReference>
<dbReference type="OrthoDB" id="4279at2"/>
<evidence type="ECO:0000256" key="7">
    <source>
        <dbReference type="ARBA" id="ARBA00022833"/>
    </source>
</evidence>
<dbReference type="PANTHER" id="PTHR30616:SF2">
    <property type="entry name" value="PURINE NUCLEOSIDE PHOSPHORYLASE LACC1"/>
    <property type="match status" value="1"/>
</dbReference>
<dbReference type="Pfam" id="PF02578">
    <property type="entry name" value="Cu-oxidase_4"/>
    <property type="match status" value="1"/>
</dbReference>
<dbReference type="InterPro" id="IPR011324">
    <property type="entry name" value="Cytotoxic_necrot_fac-like_cat"/>
</dbReference>
<evidence type="ECO:0000256" key="1">
    <source>
        <dbReference type="ARBA" id="ARBA00000553"/>
    </source>
</evidence>
<dbReference type="RefSeq" id="WP_110940594.1">
    <property type="nucleotide sequence ID" value="NZ_FQZV01000015.1"/>
</dbReference>
<dbReference type="Gene3D" id="3.60.140.10">
    <property type="entry name" value="CNF1/YfiH-like putative cysteine hydrolases"/>
    <property type="match status" value="1"/>
</dbReference>
<comment type="catalytic activity">
    <reaction evidence="9">
        <text>adenosine + phosphate = alpha-D-ribose 1-phosphate + adenine</text>
        <dbReference type="Rhea" id="RHEA:27642"/>
        <dbReference type="ChEBI" id="CHEBI:16335"/>
        <dbReference type="ChEBI" id="CHEBI:16708"/>
        <dbReference type="ChEBI" id="CHEBI:43474"/>
        <dbReference type="ChEBI" id="CHEBI:57720"/>
        <dbReference type="EC" id="2.4.2.1"/>
    </reaction>
    <physiologicalReaction direction="left-to-right" evidence="9">
        <dbReference type="Rhea" id="RHEA:27643"/>
    </physiologicalReaction>
</comment>
<dbReference type="SUPFAM" id="SSF64438">
    <property type="entry name" value="CNF1/YfiH-like putative cysteine hydrolases"/>
    <property type="match status" value="1"/>
</dbReference>
<organism evidence="12 13">
    <name type="scientific">Geosporobacter subterraneus DSM 17957</name>
    <dbReference type="NCBI Taxonomy" id="1121919"/>
    <lineage>
        <taxon>Bacteria</taxon>
        <taxon>Bacillati</taxon>
        <taxon>Bacillota</taxon>
        <taxon>Clostridia</taxon>
        <taxon>Peptostreptococcales</taxon>
        <taxon>Thermotaleaceae</taxon>
        <taxon>Geosporobacter</taxon>
    </lineage>
</organism>
<name>A0A1M6GUT7_9FIRM</name>
<evidence type="ECO:0000256" key="6">
    <source>
        <dbReference type="ARBA" id="ARBA00022801"/>
    </source>
</evidence>
<keyword evidence="6" id="KW-0378">Hydrolase</keyword>
<dbReference type="EMBL" id="FQZV01000015">
    <property type="protein sequence ID" value="SHJ13707.1"/>
    <property type="molecule type" value="Genomic_DNA"/>
</dbReference>
<dbReference type="GO" id="GO:0017061">
    <property type="term" value="F:S-methyl-5-thioadenosine phosphorylase activity"/>
    <property type="evidence" value="ECO:0007669"/>
    <property type="project" value="UniProtKB-EC"/>
</dbReference>
<evidence type="ECO:0000256" key="10">
    <source>
        <dbReference type="ARBA" id="ARBA00049893"/>
    </source>
</evidence>
<comment type="function">
    <text evidence="2">Purine nucleoside enzyme that catalyzes the phosphorolysis of adenosine and inosine nucleosides, yielding D-ribose 1-phosphate and the respective free bases, adenine and hypoxanthine. Also catalyzes the phosphorolysis of S-methyl-5'-thioadenosine into adenine and S-methyl-5-thio-alpha-D-ribose 1-phosphate. Also has adenosine deaminase activity.</text>
</comment>
<evidence type="ECO:0000256" key="4">
    <source>
        <dbReference type="ARBA" id="ARBA00022679"/>
    </source>
</evidence>
<dbReference type="Proteomes" id="UP000184536">
    <property type="component" value="Unassembled WGS sequence"/>
</dbReference>